<keyword evidence="14" id="KW-1185">Reference proteome</keyword>
<evidence type="ECO:0000256" key="5">
    <source>
        <dbReference type="ARBA" id="ARBA00022723"/>
    </source>
</evidence>
<dbReference type="Gene3D" id="3.40.50.11860">
    <property type="entry name" value="Diphthamide synthesis DPH1/DPH2 domain 3"/>
    <property type="match status" value="1"/>
</dbReference>
<feature type="transmembrane region" description="Helical" evidence="12">
    <location>
        <begin position="390"/>
        <end position="409"/>
    </location>
</feature>
<dbReference type="STRING" id="133383.A0A1R0GT78"/>
<dbReference type="NCBIfam" id="TIGR00272">
    <property type="entry name" value="DPH2"/>
    <property type="match status" value="1"/>
</dbReference>
<evidence type="ECO:0000256" key="7">
    <source>
        <dbReference type="ARBA" id="ARBA00023014"/>
    </source>
</evidence>
<evidence type="ECO:0000256" key="11">
    <source>
        <dbReference type="SAM" id="MobiDB-lite"/>
    </source>
</evidence>
<dbReference type="PANTHER" id="PTHR10762:SF2">
    <property type="entry name" value="2-(3-AMINO-3-CARBOXYPROPYL)HISTIDINE SYNTHASE SUBUNIT 2"/>
    <property type="match status" value="1"/>
</dbReference>
<sequence length="487" mass="54984">MEAVGQINIDNDGSAVIQKTLDYTQAPKTLDLSALFEKYQLEETIQRINSGGFSNIALQFPDGLLVDSASICLEIRKKTKKNVFILGDTTFGSCCVDEVAASHIKADLIVHYGNTCFSHSSRIPVFYVFTNNPIDIDDAASQIASGLKPQAPQRVLILLDLFYRHAEDLLVQKLSETFGSQILTLPKKDTDLFFDPKTSAKTNIDFSLLIDEALSHPPPLIDDDLSNCSENTAIVFVGHEGSKLTNLIMSRKEPVTSVSFPSILKLQSFSHLFRLNRFIFTFQIFSYDPKTLVFRQESISVNRYLGRRYMKVIENLKQVLRQHRIKFYTILAGKINPAKMANFLEIEVFVTVACPENSLIDSKDFSQPVITPLEMLLALQHPAQSSPPPFFFLLLDIYVITHILIYLFFKYFIIFFKASDSDFDSNLKLSIRDQNNKVALKLDSLSFNHLQNRSYQGLDIDSQDKAPSQITDGRSGIARGYNTENNL</sequence>
<evidence type="ECO:0000313" key="13">
    <source>
        <dbReference type="EMBL" id="OLY80104.1"/>
    </source>
</evidence>
<dbReference type="InterPro" id="IPR010014">
    <property type="entry name" value="DHP2"/>
</dbReference>
<name>A0A1R0GT78_9FUNG</name>
<feature type="region of interest" description="Disordered" evidence="11">
    <location>
        <begin position="463"/>
        <end position="487"/>
    </location>
</feature>
<dbReference type="GO" id="GO:0051536">
    <property type="term" value="F:iron-sulfur cluster binding"/>
    <property type="evidence" value="ECO:0007669"/>
    <property type="project" value="UniProtKB-KW"/>
</dbReference>
<keyword evidence="7 10" id="KW-0411">Iron-sulfur</keyword>
<keyword evidence="10" id="KW-0963">Cytoplasm</keyword>
<comment type="cofactor">
    <cofactor evidence="1">
        <name>[4Fe-4S] cluster</name>
        <dbReference type="ChEBI" id="CHEBI:49883"/>
    </cofactor>
</comment>
<dbReference type="NCBIfam" id="TIGR00322">
    <property type="entry name" value="diphth2_R"/>
    <property type="match status" value="1"/>
</dbReference>
<evidence type="ECO:0000256" key="8">
    <source>
        <dbReference type="ARBA" id="ARBA00034128"/>
    </source>
</evidence>
<comment type="function">
    <text evidence="9">Required for the first step of diphthamide biosynthesis, a post-translational modification of histidine which occurs in elongation factor 2. DPH1 and DPH2 transfer a 3-amino-3-carboxypropyl (ACP) group from S-adenosyl-L-methionine (SAM) to a histidine residue, the reaction is assisted by a reduction system comprising DPH3 and a NADH-dependent reductase, predominantly CBR1. Facilitates the reduction of the catalytic iron-sulfur cluster found in the DPH1 subunit.</text>
</comment>
<comment type="pathway">
    <text evidence="2 10">Protein modification; peptidyl-diphthamide biosynthesis.</text>
</comment>
<evidence type="ECO:0000256" key="9">
    <source>
        <dbReference type="ARBA" id="ARBA00054092"/>
    </source>
</evidence>
<evidence type="ECO:0000256" key="10">
    <source>
        <dbReference type="RuleBase" id="RU364133"/>
    </source>
</evidence>
<dbReference type="GO" id="GO:0046872">
    <property type="term" value="F:metal ion binding"/>
    <property type="evidence" value="ECO:0007669"/>
    <property type="project" value="UniProtKB-KW"/>
</dbReference>
<reference evidence="13 14" key="1">
    <citation type="journal article" date="2016" name="Mol. Biol. Evol.">
        <title>Genome-Wide Survey of Gut Fungi (Harpellales) Reveals the First Horizontally Transferred Ubiquitin Gene from a Mosquito Host.</title>
        <authorList>
            <person name="Wang Y."/>
            <person name="White M.M."/>
            <person name="Kvist S."/>
            <person name="Moncalvo J.M."/>
        </authorList>
    </citation>
    <scope>NUCLEOTIDE SEQUENCE [LARGE SCALE GENOMIC DNA]</scope>
    <source>
        <strain evidence="13 14">ALG-7-W6</strain>
    </source>
</reference>
<dbReference type="FunFam" id="3.40.50.11840:FF:000002">
    <property type="entry name" value="2-(3-amino-3-carboxypropyl)histidine synthase subunit 2"/>
    <property type="match status" value="1"/>
</dbReference>
<dbReference type="Gene3D" id="3.40.50.11840">
    <property type="entry name" value="Diphthamide synthesis DPH1/DPH2 domain 1"/>
    <property type="match status" value="1"/>
</dbReference>
<comment type="caution">
    <text evidence="13">The sequence shown here is derived from an EMBL/GenBank/DDBJ whole genome shotgun (WGS) entry which is preliminary data.</text>
</comment>
<dbReference type="SFLD" id="SFLDG01121">
    <property type="entry name" value="Diphthamide_biosynthesis"/>
    <property type="match status" value="1"/>
</dbReference>
<keyword evidence="12" id="KW-0472">Membrane</keyword>
<accession>A0A1R0GT78</accession>
<protein>
    <recommendedName>
        <fullName evidence="4 10">2-(3-amino-3-carboxypropyl)histidine synthase subunit 2</fullName>
    </recommendedName>
</protein>
<dbReference type="InterPro" id="IPR042265">
    <property type="entry name" value="DPH1/DPH2_3"/>
</dbReference>
<dbReference type="GO" id="GO:0017183">
    <property type="term" value="P:protein histidyl modification to diphthamide"/>
    <property type="evidence" value="ECO:0007669"/>
    <property type="project" value="UniProtKB-UniPathway"/>
</dbReference>
<keyword evidence="6 10" id="KW-0408">Iron</keyword>
<comment type="similarity">
    <text evidence="3 10">Belongs to the DPH1/DPH2 family. DPH2 subfamily.</text>
</comment>
<dbReference type="FunFam" id="3.40.50.11860:FF:000001">
    <property type="entry name" value="2-(3-amino-3-carboxypropyl)histidine synthase subunit 2"/>
    <property type="match status" value="1"/>
</dbReference>
<dbReference type="AlphaFoldDB" id="A0A1R0GT78"/>
<dbReference type="GO" id="GO:0090560">
    <property type="term" value="F:2-(3-amino-3-carboxypropyl)histidine synthase activity"/>
    <property type="evidence" value="ECO:0007669"/>
    <property type="project" value="InterPro"/>
</dbReference>
<organism evidence="13 14">
    <name type="scientific">Smittium mucronatum</name>
    <dbReference type="NCBI Taxonomy" id="133383"/>
    <lineage>
        <taxon>Eukaryota</taxon>
        <taxon>Fungi</taxon>
        <taxon>Fungi incertae sedis</taxon>
        <taxon>Zoopagomycota</taxon>
        <taxon>Kickxellomycotina</taxon>
        <taxon>Harpellomycetes</taxon>
        <taxon>Harpellales</taxon>
        <taxon>Legeriomycetaceae</taxon>
        <taxon>Smittium</taxon>
    </lineage>
</organism>
<keyword evidence="12" id="KW-0812">Transmembrane</keyword>
<comment type="function">
    <text evidence="10">Required for the first step of diphthamide biosynthesis, a post-translational modification of histidine which occurs in elongation factor 2. DPH1 and DPH2 transfer a 3-amino-3-carboxypropyl (ACP) group from S-adenosyl-L-methionine (SAM) to a histidine residue, the reaction is assisted by a reduction system comprising DPH3 and a NADH-dependent reductase. Facilitates the reduction of the catalytic iron-sulfur cluster found in the DPH1 subunit.</text>
</comment>
<dbReference type="Pfam" id="PF01866">
    <property type="entry name" value="Diphthamide_syn"/>
    <property type="match status" value="1"/>
</dbReference>
<evidence type="ECO:0000313" key="14">
    <source>
        <dbReference type="Proteomes" id="UP000187455"/>
    </source>
</evidence>
<comment type="subunit">
    <text evidence="8">Component of the 2-(3-amino-3-carboxypropyl)histidine synthase complex composed of DPH1, DPH2, DPH3 and a NADH-dependent reductase, predominantly CBR1.</text>
</comment>
<evidence type="ECO:0000256" key="2">
    <source>
        <dbReference type="ARBA" id="ARBA00005156"/>
    </source>
</evidence>
<evidence type="ECO:0000256" key="6">
    <source>
        <dbReference type="ARBA" id="ARBA00023004"/>
    </source>
</evidence>
<comment type="subcellular location">
    <subcellularLocation>
        <location evidence="10">Cytoplasm</location>
    </subcellularLocation>
</comment>
<proteinExistence type="inferred from homology"/>
<keyword evidence="5 10" id="KW-0479">Metal-binding</keyword>
<dbReference type="GO" id="GO:0005737">
    <property type="term" value="C:cytoplasm"/>
    <property type="evidence" value="ECO:0007669"/>
    <property type="project" value="UniProtKB-SubCell"/>
</dbReference>
<dbReference type="OrthoDB" id="449241at2759"/>
<evidence type="ECO:0000256" key="12">
    <source>
        <dbReference type="SAM" id="Phobius"/>
    </source>
</evidence>
<evidence type="ECO:0000256" key="4">
    <source>
        <dbReference type="ARBA" id="ARBA00021914"/>
    </source>
</evidence>
<dbReference type="UniPathway" id="UPA00559"/>
<keyword evidence="12" id="KW-1133">Transmembrane helix</keyword>
<gene>
    <name evidence="13" type="ORF">AYI68_g5807</name>
</gene>
<evidence type="ECO:0000256" key="1">
    <source>
        <dbReference type="ARBA" id="ARBA00001966"/>
    </source>
</evidence>
<evidence type="ECO:0000256" key="3">
    <source>
        <dbReference type="ARBA" id="ARBA00006179"/>
    </source>
</evidence>
<dbReference type="EMBL" id="LSSL01003772">
    <property type="protein sequence ID" value="OLY80104.1"/>
    <property type="molecule type" value="Genomic_DNA"/>
</dbReference>
<dbReference type="InterPro" id="IPR016435">
    <property type="entry name" value="DPH1/DPH2"/>
</dbReference>
<dbReference type="SFLD" id="SFLDS00032">
    <property type="entry name" value="Radical_SAM_3-amino-3-carboxyp"/>
    <property type="match status" value="1"/>
</dbReference>
<dbReference type="PANTHER" id="PTHR10762">
    <property type="entry name" value="DIPHTHAMIDE BIOSYNTHESIS PROTEIN"/>
    <property type="match status" value="1"/>
</dbReference>
<dbReference type="InterPro" id="IPR042263">
    <property type="entry name" value="DPH1/DPH2_1"/>
</dbReference>
<dbReference type="Proteomes" id="UP000187455">
    <property type="component" value="Unassembled WGS sequence"/>
</dbReference>